<keyword evidence="1" id="KW-0285">Flavoprotein</keyword>
<feature type="domain" description="NADH:flavin oxidoreductase/NADH oxidase N-terminal" evidence="3">
    <location>
        <begin position="3"/>
        <end position="167"/>
    </location>
</feature>
<evidence type="ECO:0000259" key="3">
    <source>
        <dbReference type="Pfam" id="PF00724"/>
    </source>
</evidence>
<dbReference type="Proteomes" id="UP000255367">
    <property type="component" value="Unassembled WGS sequence"/>
</dbReference>
<evidence type="ECO:0000256" key="2">
    <source>
        <dbReference type="ARBA" id="ARBA00023002"/>
    </source>
</evidence>
<dbReference type="Pfam" id="PF00724">
    <property type="entry name" value="Oxidored_FMN"/>
    <property type="match status" value="1"/>
</dbReference>
<proteinExistence type="predicted"/>
<evidence type="ECO:0000256" key="1">
    <source>
        <dbReference type="ARBA" id="ARBA00022630"/>
    </source>
</evidence>
<dbReference type="EC" id="1.-.-.-" evidence="4"/>
<dbReference type="EMBL" id="UHIO01000001">
    <property type="protein sequence ID" value="SUP42023.1"/>
    <property type="molecule type" value="Genomic_DNA"/>
</dbReference>
<protein>
    <submittedName>
        <fullName evidence="4">NADH oxidase</fullName>
        <ecNumber evidence="4">1.-.-.-</ecNumber>
    </submittedName>
</protein>
<dbReference type="Gene3D" id="3.20.20.70">
    <property type="entry name" value="Aldolase class I"/>
    <property type="match status" value="1"/>
</dbReference>
<keyword evidence="2 4" id="KW-0560">Oxidoreductase</keyword>
<name>A0A380NJ54_9FIRM</name>
<reference evidence="4 5" key="1">
    <citation type="submission" date="2018-06" db="EMBL/GenBank/DDBJ databases">
        <authorList>
            <consortium name="Pathogen Informatics"/>
            <person name="Doyle S."/>
        </authorList>
    </citation>
    <scope>NUCLEOTIDE SEQUENCE [LARGE SCALE GENOMIC DNA]</scope>
    <source>
        <strain evidence="4 5">NCTC12020</strain>
    </source>
</reference>
<dbReference type="PANTHER" id="PTHR43656">
    <property type="entry name" value="BINDING OXIDOREDUCTASE, PUTATIVE (AFU_ORTHOLOGUE AFUA_2G08260)-RELATED"/>
    <property type="match status" value="1"/>
</dbReference>
<evidence type="ECO:0000313" key="5">
    <source>
        <dbReference type="Proteomes" id="UP000255367"/>
    </source>
</evidence>
<sequence length="170" mass="18937">MKQLFESVTLNHVTFNNRIIRSDTWEGIATPDGGTTDIGYDIYEELAKGHIGGIITGFTSVADNDFYMGGMMRLSNDSLISQHKKLVDILHATNTPAFSQLALGAFYKKSASGMYHETDINNMTKAEIHEVVDQFITAAVRAEQAGYDDVQIHIAHFFLLSRFVSPVVKY</sequence>
<accession>A0A380NJ54</accession>
<dbReference type="GO" id="GO:0010181">
    <property type="term" value="F:FMN binding"/>
    <property type="evidence" value="ECO:0007669"/>
    <property type="project" value="InterPro"/>
</dbReference>
<dbReference type="InterPro" id="IPR001155">
    <property type="entry name" value="OxRdtase_FMN_N"/>
</dbReference>
<gene>
    <name evidence="4" type="ORF">NCTC12020_00743</name>
</gene>
<dbReference type="RefSeq" id="WP_172460551.1">
    <property type="nucleotide sequence ID" value="NZ_UHIO01000001.1"/>
</dbReference>
<dbReference type="AlphaFoldDB" id="A0A380NJ54"/>
<dbReference type="GO" id="GO:0016491">
    <property type="term" value="F:oxidoreductase activity"/>
    <property type="evidence" value="ECO:0007669"/>
    <property type="project" value="UniProtKB-KW"/>
</dbReference>
<dbReference type="SUPFAM" id="SSF51395">
    <property type="entry name" value="FMN-linked oxidoreductases"/>
    <property type="match status" value="1"/>
</dbReference>
<keyword evidence="5" id="KW-1185">Reference proteome</keyword>
<evidence type="ECO:0000313" key="4">
    <source>
        <dbReference type="EMBL" id="SUP42023.1"/>
    </source>
</evidence>
<organism evidence="4 5">
    <name type="scientific">Veillonella criceti</name>
    <dbReference type="NCBI Taxonomy" id="103891"/>
    <lineage>
        <taxon>Bacteria</taxon>
        <taxon>Bacillati</taxon>
        <taxon>Bacillota</taxon>
        <taxon>Negativicutes</taxon>
        <taxon>Veillonellales</taxon>
        <taxon>Veillonellaceae</taxon>
        <taxon>Veillonella</taxon>
    </lineage>
</organism>
<dbReference type="PANTHER" id="PTHR43656:SF2">
    <property type="entry name" value="BINDING OXIDOREDUCTASE, PUTATIVE (AFU_ORTHOLOGUE AFUA_2G08260)-RELATED"/>
    <property type="match status" value="1"/>
</dbReference>
<dbReference type="InterPro" id="IPR013785">
    <property type="entry name" value="Aldolase_TIM"/>
</dbReference>
<dbReference type="InterPro" id="IPR051799">
    <property type="entry name" value="NADH_flavin_oxidoreductase"/>
</dbReference>